<evidence type="ECO:0000259" key="1">
    <source>
        <dbReference type="Pfam" id="PF06172"/>
    </source>
</evidence>
<name>A0A0R1U9K2_9LACO</name>
<accession>A0A0R1U9K2</accession>
<evidence type="ECO:0000313" key="2">
    <source>
        <dbReference type="EMBL" id="KRL87669.1"/>
    </source>
</evidence>
<dbReference type="PANTHER" id="PTHR33387:SF3">
    <property type="entry name" value="DUF985 DOMAIN-CONTAINING PROTEIN"/>
    <property type="match status" value="1"/>
</dbReference>
<comment type="caution">
    <text evidence="2">The sequence shown here is derived from an EMBL/GenBank/DDBJ whole genome shotgun (WGS) entry which is preliminary data.</text>
</comment>
<dbReference type="Proteomes" id="UP000050816">
    <property type="component" value="Unassembled WGS sequence"/>
</dbReference>
<dbReference type="RefSeq" id="WP_056955633.1">
    <property type="nucleotide sequence ID" value="NZ_AZFK01000088.1"/>
</dbReference>
<dbReference type="Gene3D" id="2.60.120.10">
    <property type="entry name" value="Jelly Rolls"/>
    <property type="match status" value="1"/>
</dbReference>
<evidence type="ECO:0000313" key="3">
    <source>
        <dbReference type="Proteomes" id="UP000050816"/>
    </source>
</evidence>
<protein>
    <recommendedName>
        <fullName evidence="1">DUF985 domain-containing protein</fullName>
    </recommendedName>
</protein>
<organism evidence="2 3">
    <name type="scientific">Limosilactobacillus ingluviei DSM 15946</name>
    <dbReference type="NCBI Taxonomy" id="1423760"/>
    <lineage>
        <taxon>Bacteria</taxon>
        <taxon>Bacillati</taxon>
        <taxon>Bacillota</taxon>
        <taxon>Bacilli</taxon>
        <taxon>Lactobacillales</taxon>
        <taxon>Lactobacillaceae</taxon>
        <taxon>Limosilactobacillus</taxon>
    </lineage>
</organism>
<sequence length="166" mass="18705">MLTKADYIQQLNLQPHAEGGWYRQVFHAATQRLDPASQAQRFDYTSIYFLLDESSPSHLHRLLHDELWYFHAGQPLTVHCLMPDGSYEALHLGSDLAAGQEFQARVPAGTIFGAEVHRGFALVSCMVAPGFDYRDFELLTAQELTAMYPAQASMIKRMAYAKLPAE</sequence>
<dbReference type="CDD" id="cd06121">
    <property type="entry name" value="cupin_YML079wp"/>
    <property type="match status" value="1"/>
</dbReference>
<dbReference type="PATRIC" id="fig|1423760.3.peg.1017"/>
<gene>
    <name evidence="2" type="ORF">FC43_GL000984</name>
</gene>
<dbReference type="Pfam" id="PF06172">
    <property type="entry name" value="Cupin_5"/>
    <property type="match status" value="1"/>
</dbReference>
<dbReference type="EMBL" id="AZFK01000088">
    <property type="protein sequence ID" value="KRL87669.1"/>
    <property type="molecule type" value="Genomic_DNA"/>
</dbReference>
<reference evidence="2 3" key="1">
    <citation type="journal article" date="2015" name="Genome Announc.">
        <title>Expanding the biotechnology potential of lactobacilli through comparative genomics of 213 strains and associated genera.</title>
        <authorList>
            <person name="Sun Z."/>
            <person name="Harris H.M."/>
            <person name="McCann A."/>
            <person name="Guo C."/>
            <person name="Argimon S."/>
            <person name="Zhang W."/>
            <person name="Yang X."/>
            <person name="Jeffery I.B."/>
            <person name="Cooney J.C."/>
            <person name="Kagawa T.F."/>
            <person name="Liu W."/>
            <person name="Song Y."/>
            <person name="Salvetti E."/>
            <person name="Wrobel A."/>
            <person name="Rasinkangas P."/>
            <person name="Parkhill J."/>
            <person name="Rea M.C."/>
            <person name="O'Sullivan O."/>
            <person name="Ritari J."/>
            <person name="Douillard F.P."/>
            <person name="Paul Ross R."/>
            <person name="Yang R."/>
            <person name="Briner A.E."/>
            <person name="Felis G.E."/>
            <person name="de Vos W.M."/>
            <person name="Barrangou R."/>
            <person name="Klaenhammer T.R."/>
            <person name="Caufield P.W."/>
            <person name="Cui Y."/>
            <person name="Zhang H."/>
            <person name="O'Toole P.W."/>
        </authorList>
    </citation>
    <scope>NUCLEOTIDE SEQUENCE [LARGE SCALE GENOMIC DNA]</scope>
    <source>
        <strain evidence="2 3">DSM 15946</strain>
    </source>
</reference>
<dbReference type="InterPro" id="IPR009327">
    <property type="entry name" value="Cupin_DUF985"/>
</dbReference>
<dbReference type="InterPro" id="IPR011051">
    <property type="entry name" value="RmlC_Cupin_sf"/>
</dbReference>
<proteinExistence type="predicted"/>
<feature type="domain" description="DUF985" evidence="1">
    <location>
        <begin position="6"/>
        <end position="139"/>
    </location>
</feature>
<dbReference type="InterPro" id="IPR039935">
    <property type="entry name" value="YML079W-like"/>
</dbReference>
<dbReference type="PANTHER" id="PTHR33387">
    <property type="entry name" value="RMLC-LIKE JELLY ROLL FOLD PROTEIN"/>
    <property type="match status" value="1"/>
</dbReference>
<dbReference type="AlphaFoldDB" id="A0A0R1U9K2"/>
<dbReference type="InterPro" id="IPR014710">
    <property type="entry name" value="RmlC-like_jellyroll"/>
</dbReference>
<dbReference type="SUPFAM" id="SSF51182">
    <property type="entry name" value="RmlC-like cupins"/>
    <property type="match status" value="1"/>
</dbReference>